<keyword evidence="2" id="KW-0325">Glycoprotein</keyword>
<keyword evidence="4" id="KW-1015">Disulfide bond</keyword>
<name>A0AAV2HFM3_LYMST</name>
<proteinExistence type="predicted"/>
<keyword evidence="7" id="KW-1185">Reference proteome</keyword>
<feature type="disulfide bond" evidence="4">
    <location>
        <begin position="160"/>
        <end position="170"/>
    </location>
</feature>
<dbReference type="PANTHER" id="PTHR10605">
    <property type="entry name" value="HEPARAN SULFATE SULFOTRANSFERASE"/>
    <property type="match status" value="1"/>
</dbReference>
<dbReference type="PANTHER" id="PTHR10605:SF56">
    <property type="entry name" value="BIFUNCTIONAL HEPARAN SULFATE N-DEACETYLASE_N-SULFOTRANSFERASE"/>
    <property type="match status" value="1"/>
</dbReference>
<gene>
    <name evidence="6" type="ORF">GSLYS_00004981001</name>
</gene>
<dbReference type="Pfam" id="PF00685">
    <property type="entry name" value="Sulfotransfer_1"/>
    <property type="match status" value="1"/>
</dbReference>
<feature type="domain" description="Sulfotransferase" evidence="5">
    <location>
        <begin position="35"/>
        <end position="196"/>
    </location>
</feature>
<feature type="binding site" evidence="3">
    <location>
        <begin position="175"/>
        <end position="179"/>
    </location>
    <ligand>
        <name>3'-phosphoadenylyl sulfate</name>
        <dbReference type="ChEBI" id="CHEBI:58339"/>
    </ligand>
</feature>
<feature type="binding site" evidence="3">
    <location>
        <position position="54"/>
    </location>
    <ligand>
        <name>3'-phosphoadenylyl sulfate</name>
        <dbReference type="ChEBI" id="CHEBI:58339"/>
    </ligand>
</feature>
<dbReference type="AlphaFoldDB" id="A0AAV2HFM3"/>
<reference evidence="6 7" key="1">
    <citation type="submission" date="2024-04" db="EMBL/GenBank/DDBJ databases">
        <authorList>
            <consortium name="Genoscope - CEA"/>
            <person name="William W."/>
        </authorList>
    </citation>
    <scope>NUCLEOTIDE SEQUENCE [LARGE SCALE GENOMIC DNA]</scope>
</reference>
<sequence length="228" mass="26772">MEFFPQPEKPNTTLLFEKSANYFDSEVVPKRVAALVPRAKIIVILMNPSKRAYSWYQHMRSHNDPTALNHTFYEVVSASDMASQNLRTLRNRCLTPGLYAQHLVRWLDFFPAEQLHIVHSDELRNDPVNVMHLVQKFLHILPYLDYSQHLRYDPTKGFFCQVLSNKQNKCLGKSKGHKYPSMDRVSEQHLRAYYRKHNVILSKLLSSFKSEIPEWLQNELKDAEVSKI</sequence>
<dbReference type="Gene3D" id="3.40.50.300">
    <property type="entry name" value="P-loop containing nucleotide triphosphate hydrolases"/>
    <property type="match status" value="1"/>
</dbReference>
<dbReference type="Proteomes" id="UP001497497">
    <property type="component" value="Unassembled WGS sequence"/>
</dbReference>
<comment type="caution">
    <text evidence="6">The sequence shown here is derived from an EMBL/GenBank/DDBJ whole genome shotgun (WGS) entry which is preliminary data.</text>
</comment>
<evidence type="ECO:0000256" key="2">
    <source>
        <dbReference type="ARBA" id="ARBA00023180"/>
    </source>
</evidence>
<dbReference type="GO" id="GO:0015016">
    <property type="term" value="F:heparan sulfate N-sulfotransferase activity"/>
    <property type="evidence" value="ECO:0007669"/>
    <property type="project" value="TreeGrafter"/>
</dbReference>
<organism evidence="6 7">
    <name type="scientific">Lymnaea stagnalis</name>
    <name type="common">Great pond snail</name>
    <name type="synonym">Helix stagnalis</name>
    <dbReference type="NCBI Taxonomy" id="6523"/>
    <lineage>
        <taxon>Eukaryota</taxon>
        <taxon>Metazoa</taxon>
        <taxon>Spiralia</taxon>
        <taxon>Lophotrochozoa</taxon>
        <taxon>Mollusca</taxon>
        <taxon>Gastropoda</taxon>
        <taxon>Heterobranchia</taxon>
        <taxon>Euthyneura</taxon>
        <taxon>Panpulmonata</taxon>
        <taxon>Hygrophila</taxon>
        <taxon>Lymnaeoidea</taxon>
        <taxon>Lymnaeidae</taxon>
        <taxon>Lymnaea</taxon>
    </lineage>
</organism>
<accession>A0AAV2HFM3</accession>
<evidence type="ECO:0000313" key="6">
    <source>
        <dbReference type="EMBL" id="CAL1530856.1"/>
    </source>
</evidence>
<evidence type="ECO:0000256" key="1">
    <source>
        <dbReference type="ARBA" id="ARBA00022679"/>
    </source>
</evidence>
<dbReference type="InterPro" id="IPR027417">
    <property type="entry name" value="P-loop_NTPase"/>
</dbReference>
<dbReference type="GO" id="GO:0005794">
    <property type="term" value="C:Golgi apparatus"/>
    <property type="evidence" value="ECO:0007669"/>
    <property type="project" value="TreeGrafter"/>
</dbReference>
<dbReference type="EMBL" id="CAXITT010000076">
    <property type="protein sequence ID" value="CAL1530856.1"/>
    <property type="molecule type" value="Genomic_DNA"/>
</dbReference>
<dbReference type="SUPFAM" id="SSF52540">
    <property type="entry name" value="P-loop containing nucleoside triphosphate hydrolases"/>
    <property type="match status" value="1"/>
</dbReference>
<evidence type="ECO:0000256" key="3">
    <source>
        <dbReference type="PIRSR" id="PIRSR637359-2"/>
    </source>
</evidence>
<evidence type="ECO:0000313" key="7">
    <source>
        <dbReference type="Proteomes" id="UP001497497"/>
    </source>
</evidence>
<protein>
    <recommendedName>
        <fullName evidence="5">Sulfotransferase domain-containing protein</fullName>
    </recommendedName>
</protein>
<dbReference type="InterPro" id="IPR037359">
    <property type="entry name" value="NST/OST"/>
</dbReference>
<evidence type="ECO:0000256" key="4">
    <source>
        <dbReference type="PIRSR" id="PIRSR637359-3"/>
    </source>
</evidence>
<keyword evidence="1" id="KW-0808">Transferase</keyword>
<dbReference type="InterPro" id="IPR000863">
    <property type="entry name" value="Sulfotransferase_dom"/>
</dbReference>
<evidence type="ECO:0000259" key="5">
    <source>
        <dbReference type="Pfam" id="PF00685"/>
    </source>
</evidence>
<dbReference type="GO" id="GO:0019213">
    <property type="term" value="F:deacetylase activity"/>
    <property type="evidence" value="ECO:0007669"/>
    <property type="project" value="TreeGrafter"/>
</dbReference>